<dbReference type="Gene3D" id="3.40.50.10320">
    <property type="entry name" value="LmbE-like"/>
    <property type="match status" value="1"/>
</dbReference>
<reference evidence="2 3" key="1">
    <citation type="submission" date="2024-09" db="EMBL/GenBank/DDBJ databases">
        <authorList>
            <person name="Sun Q."/>
            <person name="Mori K."/>
        </authorList>
    </citation>
    <scope>NUCLEOTIDE SEQUENCE [LARGE SCALE GENOMIC DNA]</scope>
    <source>
        <strain evidence="2 3">CGMCC 1.9126</strain>
    </source>
</reference>
<accession>A0ABV6KS62</accession>
<dbReference type="InterPro" id="IPR024078">
    <property type="entry name" value="LmbE-like_dom_sf"/>
</dbReference>
<organism evidence="2 3">
    <name type="scientific">Robertmurraya beringensis</name>
    <dbReference type="NCBI Taxonomy" id="641660"/>
    <lineage>
        <taxon>Bacteria</taxon>
        <taxon>Bacillati</taxon>
        <taxon>Bacillota</taxon>
        <taxon>Bacilli</taxon>
        <taxon>Bacillales</taxon>
        <taxon>Bacillaceae</taxon>
        <taxon>Robertmurraya</taxon>
    </lineage>
</organism>
<proteinExistence type="predicted"/>
<name>A0ABV6KS62_9BACI</name>
<dbReference type="EMBL" id="JBHLUU010000093">
    <property type="protein sequence ID" value="MFC0476171.1"/>
    <property type="molecule type" value="Genomic_DNA"/>
</dbReference>
<dbReference type="RefSeq" id="WP_377058348.1">
    <property type="nucleotide sequence ID" value="NZ_JBHLUU010000093.1"/>
</dbReference>
<keyword evidence="3" id="KW-1185">Reference proteome</keyword>
<dbReference type="NCBIfam" id="TIGR04001">
    <property type="entry name" value="thiol_BshB1"/>
    <property type="match status" value="1"/>
</dbReference>
<comment type="cofactor">
    <cofactor evidence="1">
        <name>Zn(2+)</name>
        <dbReference type="ChEBI" id="CHEBI:29105"/>
    </cofactor>
</comment>
<gene>
    <name evidence="2" type="primary">bshB1</name>
    <name evidence="2" type="ORF">ACFFHF_13100</name>
</gene>
<dbReference type="Proteomes" id="UP001589738">
    <property type="component" value="Unassembled WGS sequence"/>
</dbReference>
<dbReference type="InterPro" id="IPR023842">
    <property type="entry name" value="Bacillithiol_biosynth_BshB1"/>
</dbReference>
<sequence length="235" mass="26458">MTNNIHILAFGAHADDVEIGMAGTVAKYTSEGKTVVICDLTKAELSSNGTVELRQQEAMKAADILGVKERITLNLPDRGLLLTEEAIRQVVHIIRKFRPEIVFVPYGKDRHPDHGNCARIVEEAFFSAGIQKFQTGFDDSAFRPKQLYYYMINGFSTPDFVIDVSNTYEKKKESLEAYKSQFTKQEDSVDTPLTNNYIPALEARERLYGKEVGTLYAEGFKVRAPILLNRDLLGE</sequence>
<comment type="caution">
    <text evidence="2">The sequence shown here is derived from an EMBL/GenBank/DDBJ whole genome shotgun (WGS) entry which is preliminary data.</text>
</comment>
<evidence type="ECO:0000313" key="3">
    <source>
        <dbReference type="Proteomes" id="UP001589738"/>
    </source>
</evidence>
<evidence type="ECO:0000256" key="1">
    <source>
        <dbReference type="ARBA" id="ARBA00001947"/>
    </source>
</evidence>
<dbReference type="Pfam" id="PF02585">
    <property type="entry name" value="PIG-L"/>
    <property type="match status" value="1"/>
</dbReference>
<dbReference type="PANTHER" id="PTHR12993">
    <property type="entry name" value="N-ACETYLGLUCOSAMINYL-PHOSPHATIDYLINOSITOL DE-N-ACETYLASE-RELATED"/>
    <property type="match status" value="1"/>
</dbReference>
<dbReference type="SUPFAM" id="SSF102588">
    <property type="entry name" value="LmbE-like"/>
    <property type="match status" value="1"/>
</dbReference>
<dbReference type="InterPro" id="IPR003737">
    <property type="entry name" value="GlcNAc_PI_deacetylase-related"/>
</dbReference>
<protein>
    <submittedName>
        <fullName evidence="2">Bacillithiol biosynthesis deacetylase BshB1</fullName>
    </submittedName>
</protein>
<evidence type="ECO:0000313" key="2">
    <source>
        <dbReference type="EMBL" id="MFC0476171.1"/>
    </source>
</evidence>
<dbReference type="PANTHER" id="PTHR12993:SF30">
    <property type="entry name" value="N-ACETYL-ALPHA-D-GLUCOSAMINYL L-MALATE DEACETYLASE 1"/>
    <property type="match status" value="1"/>
</dbReference>